<dbReference type="AlphaFoldDB" id="A0A024UYS6"/>
<name>A0A024UYS6_PLAFA</name>
<proteinExistence type="predicted"/>
<gene>
    <name evidence="1" type="ORF">PFFVO_05164</name>
</gene>
<evidence type="ECO:0000313" key="2">
    <source>
        <dbReference type="Proteomes" id="UP000030690"/>
    </source>
</evidence>
<reference evidence="1 2" key="2">
    <citation type="submission" date="2013-02" db="EMBL/GenBank/DDBJ databases">
        <title>The Genome Sequence of Plasmodium falciparum Vietnam Oak-Knoll (FVO).</title>
        <authorList>
            <consortium name="The Broad Institute Genome Sequencing Platform"/>
            <consortium name="The Broad Institute Genome Sequencing Center for Infectious Disease"/>
            <person name="Neafsey D."/>
            <person name="Cheeseman I."/>
            <person name="Volkman S."/>
            <person name="Adams J."/>
            <person name="Walker B."/>
            <person name="Young S.K."/>
            <person name="Zeng Q."/>
            <person name="Gargeya S."/>
            <person name="Fitzgerald M."/>
            <person name="Haas B."/>
            <person name="Abouelleil A."/>
            <person name="Alvarado L."/>
            <person name="Arachchi H.M."/>
            <person name="Berlin A.M."/>
            <person name="Chapman S.B."/>
            <person name="Dewar J."/>
            <person name="Goldberg J."/>
            <person name="Griggs A."/>
            <person name="Gujja S."/>
            <person name="Hansen M."/>
            <person name="Howarth C."/>
            <person name="Imamovic A."/>
            <person name="Larimer J."/>
            <person name="McCowan C."/>
            <person name="Murphy C."/>
            <person name="Neiman D."/>
            <person name="Pearson M."/>
            <person name="Priest M."/>
            <person name="Roberts A."/>
            <person name="Saif S."/>
            <person name="Shea T."/>
            <person name="Sisk P."/>
            <person name="Sykes S."/>
            <person name="Wortman J."/>
            <person name="Nusbaum C."/>
            <person name="Birren B."/>
        </authorList>
    </citation>
    <scope>NUCLEOTIDE SEQUENCE [LARGE SCALE GENOMIC DNA]</scope>
    <source>
        <strain evidence="2">Vietnam Oak-Knoll (FVO)</strain>
    </source>
</reference>
<dbReference type="EMBL" id="KI925151">
    <property type="protein sequence ID" value="ETW15923.1"/>
    <property type="molecule type" value="Genomic_DNA"/>
</dbReference>
<protein>
    <submittedName>
        <fullName evidence="1">Uncharacterized protein</fullName>
    </submittedName>
</protein>
<organism evidence="1 2">
    <name type="scientific">Plasmodium falciparum Vietnam Oak-Knoll</name>
    <name type="common">FVO</name>
    <dbReference type="NCBI Taxonomy" id="1036723"/>
    <lineage>
        <taxon>Eukaryota</taxon>
        <taxon>Sar</taxon>
        <taxon>Alveolata</taxon>
        <taxon>Apicomplexa</taxon>
        <taxon>Aconoidasida</taxon>
        <taxon>Haemosporida</taxon>
        <taxon>Plasmodiidae</taxon>
        <taxon>Plasmodium</taxon>
        <taxon>Plasmodium (Laverania)</taxon>
    </lineage>
</organism>
<evidence type="ECO:0000313" key="1">
    <source>
        <dbReference type="EMBL" id="ETW15923.1"/>
    </source>
</evidence>
<accession>A0A024UYS6</accession>
<sequence length="68" mass="8488">MISFKNYKYIIIKYIHIYIYNTSINSYKFRKTEFYKFIIFFALLQVEKKCFTIITNNAKQFFLYVKNQ</sequence>
<reference evidence="1 2" key="1">
    <citation type="submission" date="2013-02" db="EMBL/GenBank/DDBJ databases">
        <title>The Genome Annotation of Plasmodium falciparum Vietnam Oak-Knoll (FVO).</title>
        <authorList>
            <consortium name="The Broad Institute Genome Sequencing Platform"/>
            <consortium name="The Broad Institute Genome Sequencing Center for Infectious Disease"/>
            <person name="Neafsey D."/>
            <person name="Hoffman S."/>
            <person name="Volkman S."/>
            <person name="Rosenthal P."/>
            <person name="Walker B."/>
            <person name="Young S.K."/>
            <person name="Zeng Q."/>
            <person name="Gargeya S."/>
            <person name="Fitzgerald M."/>
            <person name="Haas B."/>
            <person name="Abouelleil A."/>
            <person name="Allen A.W."/>
            <person name="Alvarado L."/>
            <person name="Arachchi H.M."/>
            <person name="Berlin A.M."/>
            <person name="Chapman S.B."/>
            <person name="Gainer-Dewar J."/>
            <person name="Goldberg J."/>
            <person name="Griggs A."/>
            <person name="Gujja S."/>
            <person name="Hansen M."/>
            <person name="Howarth C."/>
            <person name="Imamovic A."/>
            <person name="Ireland A."/>
            <person name="Larimer J."/>
            <person name="McCowan C."/>
            <person name="Murphy C."/>
            <person name="Pearson M."/>
            <person name="Poon T.W."/>
            <person name="Priest M."/>
            <person name="Roberts A."/>
            <person name="Saif S."/>
            <person name="Shea T."/>
            <person name="Sisk P."/>
            <person name="Sykes S."/>
            <person name="Wortman J."/>
            <person name="Nusbaum C."/>
            <person name="Birren B."/>
        </authorList>
    </citation>
    <scope>NUCLEOTIDE SEQUENCE [LARGE SCALE GENOMIC DNA]</scope>
    <source>
        <strain evidence="2">Vietnam Oak-Knoll (FVO)</strain>
    </source>
</reference>
<dbReference type="Proteomes" id="UP000030690">
    <property type="component" value="Unassembled WGS sequence"/>
</dbReference>